<reference evidence="3 4" key="1">
    <citation type="journal article" date="2015" name="Nature">
        <title>rRNA introns, odd ribosomes, and small enigmatic genomes across a large radiation of phyla.</title>
        <authorList>
            <person name="Brown C.T."/>
            <person name="Hug L.A."/>
            <person name="Thomas B.C."/>
            <person name="Sharon I."/>
            <person name="Castelle C.J."/>
            <person name="Singh A."/>
            <person name="Wilkins M.J."/>
            <person name="Williams K.H."/>
            <person name="Banfield J.F."/>
        </authorList>
    </citation>
    <scope>NUCLEOTIDE SEQUENCE [LARGE SCALE GENOMIC DNA]</scope>
</reference>
<dbReference type="InterPro" id="IPR002252">
    <property type="entry name" value="Glyco_hydro_36"/>
</dbReference>
<dbReference type="CDD" id="cd14791">
    <property type="entry name" value="GH36"/>
    <property type="match status" value="1"/>
</dbReference>
<gene>
    <name evidence="3" type="ORF">UX78_C0005G0028</name>
</gene>
<dbReference type="GO" id="GO:0016052">
    <property type="term" value="P:carbohydrate catabolic process"/>
    <property type="evidence" value="ECO:0007669"/>
    <property type="project" value="InterPro"/>
</dbReference>
<dbReference type="EMBL" id="LCNM01000005">
    <property type="protein sequence ID" value="KKU56612.1"/>
    <property type="molecule type" value="Genomic_DNA"/>
</dbReference>
<dbReference type="PANTHER" id="PTHR43053:SF3">
    <property type="entry name" value="ALPHA-GALACTOSIDASE C-RELATED"/>
    <property type="match status" value="1"/>
</dbReference>
<evidence type="ECO:0000313" key="4">
    <source>
        <dbReference type="Proteomes" id="UP000034607"/>
    </source>
</evidence>
<dbReference type="GO" id="GO:0004557">
    <property type="term" value="F:alpha-galactosidase activity"/>
    <property type="evidence" value="ECO:0007669"/>
    <property type="project" value="InterPro"/>
</dbReference>
<dbReference type="SUPFAM" id="SSF51445">
    <property type="entry name" value="(Trans)glycosidases"/>
    <property type="match status" value="1"/>
</dbReference>
<dbReference type="Gene3D" id="3.20.20.70">
    <property type="entry name" value="Aldolase class I"/>
    <property type="match status" value="1"/>
</dbReference>
<evidence type="ECO:0000313" key="3">
    <source>
        <dbReference type="EMBL" id="KKU56612.1"/>
    </source>
</evidence>
<evidence type="ECO:0000256" key="2">
    <source>
        <dbReference type="ARBA" id="ARBA00023295"/>
    </source>
</evidence>
<dbReference type="AlphaFoldDB" id="A0A0G1RHT8"/>
<protein>
    <submittedName>
        <fullName evidence="3">Alpha-galactosidase</fullName>
    </submittedName>
</protein>
<dbReference type="Proteomes" id="UP000034607">
    <property type="component" value="Unassembled WGS sequence"/>
</dbReference>
<dbReference type="InterPro" id="IPR050985">
    <property type="entry name" value="Alpha-glycosidase_related"/>
</dbReference>
<dbReference type="InterPro" id="IPR013785">
    <property type="entry name" value="Aldolase_TIM"/>
</dbReference>
<proteinExistence type="predicted"/>
<comment type="caution">
    <text evidence="3">The sequence shown here is derived from an EMBL/GenBank/DDBJ whole genome shotgun (WGS) entry which is preliminary data.</text>
</comment>
<keyword evidence="2" id="KW-0326">Glycosidase</keyword>
<dbReference type="InterPro" id="IPR017853">
    <property type="entry name" value="GH"/>
</dbReference>
<dbReference type="PANTHER" id="PTHR43053">
    <property type="entry name" value="GLYCOSIDASE FAMILY 31"/>
    <property type="match status" value="1"/>
</dbReference>
<dbReference type="Pfam" id="PF02065">
    <property type="entry name" value="Melibiase"/>
    <property type="match status" value="1"/>
</dbReference>
<evidence type="ECO:0000256" key="1">
    <source>
        <dbReference type="ARBA" id="ARBA00022801"/>
    </source>
</evidence>
<accession>A0A0G1RHT8</accession>
<name>A0A0G1RHT8_9BACT</name>
<sequence length="351" mass="40620">MPVSFIGWQSWSDCARPHRKSPPRYHSPHYKNVTQVHTPQPIRPRFPPPTGWCSWHYFGPYINEQIILDQAKASVDLNLNLDYILIDDGWTTWGDWHTPDLRRFPHGLKWLVKQIKSLGLKAGLWWAPLLAKSSSKLFHRHPDWFIPNLEGTQVSPLDTFIRHKRRVLDLENPQVAKYLKSVLDFFTDCGFKLLKSDYLYAFYFNPKFKSSQIPDSLLHQLLAVIYQLPLFSVACGCPLAPAAGVVDAMRISEDINIPHLKHLWPVNRLIHASRLRHLESNLKSRFSTRQLWHLDPDAFICHPAHGLTHHQVLRLQTLINRANGLKFLGDNLALLSPVQIHGYISPLLSYR</sequence>
<organism evidence="3 4">
    <name type="scientific">Candidatus Amesbacteria bacterium GW2011_GWA2_47_11</name>
    <dbReference type="NCBI Taxonomy" id="1618357"/>
    <lineage>
        <taxon>Bacteria</taxon>
        <taxon>Candidatus Amesiibacteriota</taxon>
    </lineage>
</organism>
<keyword evidence="1" id="KW-0378">Hydrolase</keyword>